<feature type="compositionally biased region" description="Basic and acidic residues" evidence="4">
    <location>
        <begin position="1840"/>
        <end position="1854"/>
    </location>
</feature>
<sequence length="4920" mass="558797">MLRNPSHQLDITTVMSTLIYLQKMSGGTSGDVSLINDEDLLRKMWQDTEDFGRKKEIRAHMYKLREARLRDFYNSGEVNTDIQRSTTKTTESKSCSASTHADSLADHSFISMKTKEIRDSESPTRDASYRVIDKGLANQGWTVVSSNKKSDDGKTFTTSKIATTSGSEKIDGGKLDYAAKNEQQASVYRDGDDKNFTKAVGASSSSVIKQEAAGGDENSSFRSSATKTSSSSKYVTEHRSTSGDVIESQPPRMIAQNQNDEYLVSRKTYTDNIPSELKNHPNFVEGKTKVTRETRTLPDGTTVTTTRYEVKGGTTSQSSKNSQYSSSTQQRSSESRTNQNESKSTRYISEPSSTTSTTVTRHVYDDLQPATTRTVTRTVKDHQVDSRDGASRSTVIYDSRNEPRDDAKTTNKTTVVRTVYDTREEPTHDSTVTSTTRVVKNTFDTSVNACNASDAKSAIVKTTVVKNIYDVKDRPVDDSRTSTVTKTIVTKQVDDFRPQVVDDSRTSTTTKTTVTKQVDDFRPQVVDDSRTTTTKTTVIKHVDDFRPQVVDDSTTSTTSKTTVIKHVDNLRDEKRQVEQHTTDRVNRHEANEKFITIEQEDTTNRMVPKAPEQVRVVTREKQPKPVEQPENKSDIPDRRPKPDEKYELPERRQPIKPGKSELSDKPKPTEGQYETTYRTEFTNKRISVDVSPTHDAFARSLRAVSPDRISKCSSPSRSLRTSTNSLRSSTSPEKNRHPSRLSPERRSTSPRKATSHETITKTRTNTDRITRKHNTTEIDSSTLTRRKNKPRTRSRSPSPTSIASDIEFIRNTDIVTDLDTNETTVVTKSRPASLEITRRTTKRVTDRSPTSPLTDTSPKKSSPREVPRTGSLRNISPTKDVSPKSDRPFKRTDTYEERCRQILGISNQTEQRKNSLERVTTKKTTTKTTPEKSSPNKEISSPTRKSPEKKMSEPVQRRSPTKVAPKVDEFPSQVRRSPDKQSVTRSPDRKSPVKDTAKINEFPSQVRRVPEKEPLGQYPEKKSPVKEGPKISEFPSQVRKSPEKEPSRQYPEKKSPVKEGPKISEFPSQIRKVPQKQDLEPYPEKKIPTREGPTINEFPSQIRKPSEKEPLEPYPERKSPLKEGPKICEFPSQIRKSPEKEPLEPYPEKKVPTKEGPKVSEFPSQIRRSPEKEVLEPYPEKKMPIKDGPKISEFPSQIKRVPEKEPLEAYPEKTRPEKEGPKVSEFPSQIRKLPEREPLEQYPEKKTPMKGVPRIGEKKSPEDEPFEQICEFPSQVRKSYEKEPLEPYPEKRSPAKEGPKVSEFPSQIRKSTEKEPLEPYPEKKLPVKDGPKVSEFPSQVRKQPEREPLEPFPEKKAPVKEGPKVSEFPSQIRRSPEKEPLEPYPERKTPAKEGPKVSEFPSQIRRSPEKEPLEPYPERKVPQRESPQINEFPSQIRKSPEKEPSQQLPERTVIDKEPLREYPSGKYPSKIPKYGEHDESPERIRPKTYTCKLTPSNVEDEEEPFTKQPQKEKPKLNEFPSQVSKSPEKKPTDKKSPEKAPEKVRPKKDSSKTDEFPSQIKKVPEKETPDKNKINRGSPKTQKEPSPIKKVPGKLEQPGKIRPTSPIKKPKKRTDSTSSSETDEENEEVEEIQTVTRISELEGRVPVDEPLATKKFISQLCRDDEIQRTDLSRKETQTTLNREVMETGTRTQTKTVKKDSPRKPQELFIENERKDSNVTINKYSSPRATSPMKKPLTEKNTINTTGRTTNTTTTTVTSKTDSKTARRVTDEKTKLKDVKKTAQKITLYDIENMNENKEDNRVHIRTHRIDDTINKKVVKSTVNGDVSKKAPTTRRPQPIKPEEPKTRKPIEKRPQKVVSKTVTETETRRTITEQKTPKRHVVTTTITVNPTTRTSPTKSPTKTPTIKTTSAPKPSKVITKKPKLQNGNVSSDEESIVDSLDGELTQEISTTFKKGKITRTTSDQVVKKKTESKTPVRGTSKPELLPSKTKQEKCITTKSIIINNETNEREVIVDLQRSKSSREPTPDRICPLPVSSDDESTPRYPDQIAEPDDSSLKRKPKKLSDIPILEGQDVTEFSRITEIEDTSSVNLVDESDISLLSVDKKINKFLDTTGKVRKPKQGPAPKVERPKLEVSEDLESDECLLSVSEKVNKFINTAEQLTTPQDLPQRPKSPKCQYYPDDEVSVSDKVAHFITTAEKVVTSQKEPAQKVERPNFDDVDENIKRDECLLSVSDKVSKFINTSDRLTSDSRQSVSLSKMDTKQEEFYRKVPSKETTPTRKPSGQYSSVKTEVQEEKYPRRGSSPKLTDSSPRSTRRPAEEETTPIRRPSNQYSSIRTEVHEEKYGRRDSSPKLADSTPKSTKRPTEDEPKRVLSPSSRLRSTESVKKAKALFENINKDQQVLKQRDILSRPSVFEGRKINKTETVRKLDYENEEDHKVLKSTKLLLEKAQSRPRSPDKSHDVISRRSQSPDGDVPGYMRPLDRSLRPNSPHRDNISQINQSSKKYTTVKNEEATDVRQTKFGVSLRRTDSGRVVSTSAPSGRSRVSPEDVTETDIEEIYDMEILELLLEKIVDYEVRRKIRTQIRLVKKLITEDKLEEVIRRTTVRDTSPAKVMKQSRETTERTTEYHSSYAYNERRSSSEYTKVVRRSPSPDVRRSYVTRRSQSPEMKPSRVGRRSETPEMKPSRMGRRSQSPETKSTRAPKRSESPESKPVRSTRKSQSPETKPSRVTRRSQSPELRGKSPEKSSKITKLFQTQLKKTSPSSKTTVEDNTPEWVKQRNLKKVANTSVTTTKSSTTTTSKKSRSSPVKEAKPTDIITSSYGVGPTDENGSPLFGLKALRARNKTDTTKVQGTVIRSQYYSENGQEPVGEISVTKYSTDPRDLGRNEDTKNKGVTSITTTQKFGYKDTPSLKNLTNSKKKKEICEAIEDETETRTTKVTRRGSVKALSQKFIENAVETSKSDRQSSYPKAGLILRTSSFKDSGSSGDSREGSTERTVTMKTSTRTVAGETFLTNRSKVTGVQDVISRMKSEDVREGDTAEDIEARGLLNKFLGAQVILSGIESNVKASSTTTNSKRITKVTTTITVSSRTHQRRGATNFGRMTSKHDDARSDCRCRPSVAVEFQCSELATPHRSKISKIFWINKSNQEGGKPVTKTRTFQHPVSEEELESVWDEQTLRLLLEQSTDYEERRQIRARLRQVMAEQEACTELVEKASQDQIGTTFEGESQLLPLLQGLLEAPDNEQTADSGTESGEDQRNGLIAEVQSALDKLSENLRDDATDITPERRTSLLQLVTKLQAGLAASVPSQERRSSVQSRFRRRQRPDRHTVGVSSEELADARRLIEEISLHELTPNQSKISLLQKQNSEGSVGQNSTASFKPFLPQKTVVKNAVAKPFSSSNSTVSGNSSSVQTPTDASECLDLLFNEDVENKPDFSYRSISLDDQKIQRSSSGDVSIKSVQQAIQHAAARKSTENLLESEETDEDTTVKALAIKQDEKKEVPEEAYQSLPQPDVVMQSNPIYLQQKPVVVEDKSNKFNTKKLKMKRANTIDIPKPLKFYEDDDDSDCSLPDEDYHQRRRSNYLALRGPIRVGNPGGKNTVPVFEPKTDNDKKFLAFINKHNEDTPSKVVQTKNSLWSKPESNPGNIWNNKFGNIKTAFEKASSGVVQSQNSARQFWKTADDAVTTGPKYDGPKISKQSARNLRQMFEEKQKQAQKVPWSSTQNDKNIVTGSLKVKAFEPHNEKTYKFVPQPLPVNKFSHAPQSAFKPLPKKTPPTLQISKTPLKTEAKEKDLDSPLFLYSPPKPSSESSLKPWVTSPGESRVLSLAASKFENPSQHHQEPIPVKPRKLSKDKVVLPFQQQAPEKLSAPYLVKTVEQKNNNMVRQLSGQYDNIDGRNPDYSTYSTVKYSSQPEKPQNYHQQYKTRQEYNPQYNAHNRYSATSQQYYPQNQQYVYQNQQYQAVPQKQQYEVVPPKQQYQAVPPKQQYQSVPQKQQYQSVPQNQQYQSVSQTQQYQSVPQTQQYQSVPQTQHYVYPQPQSERYLSENQQDNRPQPIYQHVPQYETERSDQQDNHPNPVYQHIPQHEPERSTPHKNYEHTSQPKTAYDYYYSDKTQQYNEPQYTSTYQYQPQVQTPQSNYIEKPREERPEPRKEPVQTQPPKIQSQLSVENLKEYNAVNSRVMTGPVCQQATTVRQKSPMNRDEHDMAAALSLRNTLQKVSPRPDSSPQKMLEKELQKMTPPMSPSFKTKGESDKMASPANYNCRNEENYRNVRGSPTSPSKSSTYKEREEPPNIVSSTNYNYRPREPPRIVSPNSFTYRPREELPKPISPHSFSYKSRESVSSNSYNYRSNKRGAPVESLEINDNGESIVTSKFQIPVINVPQPESPRPPNPAQISNKAESWNQICLQNQQPLHKPSPRASPNARMVSKSKSSHSLAVPKQFEAGMSKDEMAHKRRTMEAFFNGGSKSPQSLSRTSSNDNLARQESKVVKRSINRLKTSEKVYRQPSALSRSRTLPDIVCPELLDENNVDKAFEDLFKSSSYQPRQRHIFYTTSCKCVFRWHTHEPLTLRKPSRRDPSRPLKVMTRVTTTQQVQSKKPMSPFAKFRQLDKQNSLNSPSTPKTPSGSGPLFKFTDPAVSQSASTIKDRLLHWCRMKTKEYENIQLDNFSTSWADGLAFCALVHHFLPDAFDYHALSPKNRRHNFTLAFKVADEKADIAPLLDVDDMVATRKPDWKCVFTYVLIDKMSEAVTEQQYEMSDAVLGQSFVSYTNYNFENSALELARCQWSNYADQHYLKGCKWSPDGTCLLTVVRGAGMHVMELPTDLYSGETIMNSRPIVALSPAVSVPESGLIYDYCWYPGMNSANPATCCLYLGNGCTVKLWDVAGRDPLETKPSEDFPSFLQVGFLNLPVEDFVDRTLFTVKTH</sequence>
<dbReference type="InterPro" id="IPR050540">
    <property type="entry name" value="F-actin_Monoox_Mical"/>
</dbReference>
<evidence type="ECO:0000259" key="5">
    <source>
        <dbReference type="PROSITE" id="PS50021"/>
    </source>
</evidence>
<feature type="domain" description="Calponin-homology (CH)" evidence="5">
    <location>
        <begin position="4638"/>
        <end position="4744"/>
    </location>
</feature>
<proteinExistence type="inferred from homology"/>
<dbReference type="CDD" id="cd21200">
    <property type="entry name" value="CH_SMTN-like"/>
    <property type="match status" value="1"/>
</dbReference>
<feature type="compositionally biased region" description="Basic and acidic residues" evidence="4">
    <location>
        <begin position="1075"/>
        <end position="1089"/>
    </location>
</feature>
<feature type="compositionally biased region" description="Basic and acidic residues" evidence="4">
    <location>
        <begin position="1168"/>
        <end position="1190"/>
    </location>
</feature>
<evidence type="ECO:0000313" key="7">
    <source>
        <dbReference type="Proteomes" id="UP000719412"/>
    </source>
</evidence>
<feature type="compositionally biased region" description="Basic and acidic residues" evidence="4">
    <location>
        <begin position="2738"/>
        <end position="2747"/>
    </location>
</feature>
<feature type="compositionally biased region" description="Basic and acidic residues" evidence="4">
    <location>
        <begin position="4137"/>
        <end position="4150"/>
    </location>
</feature>
<feature type="region of interest" description="Disordered" evidence="4">
    <location>
        <begin position="2977"/>
        <end position="3003"/>
    </location>
</feature>
<feature type="compositionally biased region" description="Polar residues" evidence="4">
    <location>
        <begin position="1717"/>
        <end position="1728"/>
    </location>
</feature>
<feature type="compositionally biased region" description="Basic and acidic residues" evidence="4">
    <location>
        <begin position="2445"/>
        <end position="2464"/>
    </location>
</feature>
<evidence type="ECO:0000313" key="6">
    <source>
        <dbReference type="EMBL" id="KAH0814484.1"/>
    </source>
</evidence>
<feature type="compositionally biased region" description="Basic and acidic residues" evidence="4">
    <location>
        <begin position="881"/>
        <end position="900"/>
    </location>
</feature>
<feature type="compositionally biased region" description="Polar residues" evidence="4">
    <location>
        <begin position="4212"/>
        <end position="4224"/>
    </location>
</feature>
<feature type="region of interest" description="Disordered" evidence="4">
    <location>
        <begin position="1668"/>
        <end position="1767"/>
    </location>
</feature>
<feature type="compositionally biased region" description="Low complexity" evidence="4">
    <location>
        <begin position="1889"/>
        <end position="1916"/>
    </location>
</feature>
<dbReference type="InterPro" id="IPR001715">
    <property type="entry name" value="CH_dom"/>
</dbReference>
<feature type="compositionally biased region" description="Basic and acidic residues" evidence="4">
    <location>
        <begin position="1406"/>
        <end position="1423"/>
    </location>
</feature>
<feature type="compositionally biased region" description="Low complexity" evidence="4">
    <location>
        <begin position="2787"/>
        <end position="2800"/>
    </location>
</feature>
<reference evidence="6" key="1">
    <citation type="journal article" date="2020" name="J Insects Food Feed">
        <title>The yellow mealworm (Tenebrio molitor) genome: a resource for the emerging insects as food and feed industry.</title>
        <authorList>
            <person name="Eriksson T."/>
            <person name="Andere A."/>
            <person name="Kelstrup H."/>
            <person name="Emery V."/>
            <person name="Picard C."/>
        </authorList>
    </citation>
    <scope>NUCLEOTIDE SEQUENCE</scope>
    <source>
        <strain evidence="6">Stoneville</strain>
        <tissue evidence="6">Whole head</tissue>
    </source>
</reference>
<dbReference type="SMART" id="SM00033">
    <property type="entry name" value="CH"/>
    <property type="match status" value="1"/>
</dbReference>
<feature type="compositionally biased region" description="Basic and acidic residues" evidence="4">
    <location>
        <begin position="2675"/>
        <end position="2684"/>
    </location>
</feature>
<accession>A0A8J6HGW0</accession>
<feature type="region of interest" description="Disordered" evidence="4">
    <location>
        <begin position="2528"/>
        <end position="2549"/>
    </location>
</feature>
<feature type="compositionally biased region" description="Polar residues" evidence="4">
    <location>
        <begin position="4461"/>
        <end position="4477"/>
    </location>
</feature>
<feature type="region of interest" description="Disordered" evidence="4">
    <location>
        <begin position="202"/>
        <end position="258"/>
    </location>
</feature>
<feature type="compositionally biased region" description="Polar residues" evidence="4">
    <location>
        <begin position="341"/>
        <end position="351"/>
    </location>
</feature>
<feature type="compositionally biased region" description="Basic and acidic residues" evidence="4">
    <location>
        <begin position="1232"/>
        <end position="1247"/>
    </location>
</feature>
<feature type="compositionally biased region" description="Basic and acidic residues" evidence="4">
    <location>
        <begin position="3782"/>
        <end position="3792"/>
    </location>
</feature>
<feature type="compositionally biased region" description="Basic and acidic residues" evidence="4">
    <location>
        <begin position="1200"/>
        <end position="1222"/>
    </location>
</feature>
<feature type="compositionally biased region" description="Low complexity" evidence="4">
    <location>
        <begin position="713"/>
        <end position="732"/>
    </location>
</feature>
<feature type="region of interest" description="Disordered" evidence="4">
    <location>
        <begin position="4137"/>
        <end position="4160"/>
    </location>
</feature>
<feature type="compositionally biased region" description="Low complexity" evidence="4">
    <location>
        <begin position="2977"/>
        <end position="2986"/>
    </location>
</feature>
<feature type="compositionally biased region" description="Polar residues" evidence="4">
    <location>
        <begin position="847"/>
        <end position="860"/>
    </location>
</feature>
<feature type="compositionally biased region" description="Basic and acidic residues" evidence="4">
    <location>
        <begin position="1696"/>
        <end position="1716"/>
    </location>
</feature>
<feature type="region of interest" description="Disordered" evidence="4">
    <location>
        <begin position="2606"/>
        <end position="2830"/>
    </location>
</feature>
<dbReference type="PANTHER" id="PTHR23167:SF88">
    <property type="entry name" value="CALPONIN-HOMOLOGY (CH) DOMAIN-CONTAINING PROTEIN"/>
    <property type="match status" value="1"/>
</dbReference>
<feature type="region of interest" description="Disordered" evidence="4">
    <location>
        <begin position="273"/>
        <end position="396"/>
    </location>
</feature>
<feature type="compositionally biased region" description="Basic and acidic residues" evidence="4">
    <location>
        <begin position="945"/>
        <end position="956"/>
    </location>
</feature>
<feature type="compositionally biased region" description="Polar residues" evidence="4">
    <location>
        <begin position="4151"/>
        <end position="4160"/>
    </location>
</feature>
<feature type="region of interest" description="Disordered" evidence="4">
    <location>
        <begin position="4407"/>
        <end position="4443"/>
    </location>
</feature>
<dbReference type="EMBL" id="JABDTM020024244">
    <property type="protein sequence ID" value="KAH0814484.1"/>
    <property type="molecule type" value="Genomic_DNA"/>
</dbReference>
<dbReference type="Proteomes" id="UP000719412">
    <property type="component" value="Unassembled WGS sequence"/>
</dbReference>
<dbReference type="Pfam" id="PF12510">
    <property type="entry name" value="Smoothelin"/>
    <property type="match status" value="2"/>
</dbReference>
<feature type="region of interest" description="Disordered" evidence="4">
    <location>
        <begin position="3972"/>
        <end position="4009"/>
    </location>
</feature>
<feature type="compositionally biased region" description="Basic and acidic residues" evidence="4">
    <location>
        <begin position="2337"/>
        <end position="2350"/>
    </location>
</feature>
<feature type="compositionally biased region" description="Basic and acidic residues" evidence="4">
    <location>
        <begin position="2703"/>
        <end position="2712"/>
    </location>
</feature>
<feature type="compositionally biased region" description="Basic and acidic residues" evidence="4">
    <location>
        <begin position="2878"/>
        <end position="2891"/>
    </location>
</feature>
<feature type="region of interest" description="Disordered" evidence="4">
    <location>
        <begin position="3758"/>
        <end position="3814"/>
    </location>
</feature>
<feature type="compositionally biased region" description="Polar residues" evidence="4">
    <location>
        <begin position="931"/>
        <end position="944"/>
    </location>
</feature>
<feature type="region of interest" description="Disordered" evidence="4">
    <location>
        <begin position="826"/>
        <end position="1642"/>
    </location>
</feature>
<dbReference type="FunFam" id="1.10.418.10:FF:000009">
    <property type="entry name" value="smoothelin isoform X2"/>
    <property type="match status" value="1"/>
</dbReference>
<dbReference type="Pfam" id="PF00307">
    <property type="entry name" value="CH"/>
    <property type="match status" value="1"/>
</dbReference>
<feature type="compositionally biased region" description="Basic and acidic residues" evidence="4">
    <location>
        <begin position="2480"/>
        <end position="2494"/>
    </location>
</feature>
<feature type="compositionally biased region" description="Polar residues" evidence="4">
    <location>
        <begin position="2273"/>
        <end position="2290"/>
    </location>
</feature>
<feature type="compositionally biased region" description="Basic and acidic residues" evidence="4">
    <location>
        <begin position="2616"/>
        <end position="2626"/>
    </location>
</feature>
<feature type="compositionally biased region" description="Low complexity" evidence="4">
    <location>
        <begin position="4336"/>
        <end position="4345"/>
    </location>
</feature>
<feature type="compositionally biased region" description="Low complexity" evidence="4">
    <location>
        <begin position="3978"/>
        <end position="4009"/>
    </location>
</feature>
<feature type="compositionally biased region" description="Basic and acidic residues" evidence="4">
    <location>
        <begin position="754"/>
        <end position="769"/>
    </location>
</feature>
<feature type="compositionally biased region" description="Basic and acidic residues" evidence="4">
    <location>
        <begin position="286"/>
        <end position="296"/>
    </location>
</feature>
<feature type="compositionally biased region" description="Polar residues" evidence="4">
    <location>
        <begin position="1425"/>
        <end position="1437"/>
    </location>
</feature>
<feature type="region of interest" description="Disordered" evidence="4">
    <location>
        <begin position="2870"/>
        <end position="2891"/>
    </location>
</feature>
<feature type="compositionally biased region" description="Basic and acidic residues" evidence="4">
    <location>
        <begin position="1008"/>
        <end position="1030"/>
    </location>
</feature>
<feature type="compositionally biased region" description="Basic and acidic residues" evidence="4">
    <location>
        <begin position="2015"/>
        <end position="2026"/>
    </location>
</feature>
<dbReference type="Gene3D" id="1.10.418.10">
    <property type="entry name" value="Calponin-like domain"/>
    <property type="match status" value="1"/>
</dbReference>
<feature type="compositionally biased region" description="Basic and acidic residues" evidence="4">
    <location>
        <begin position="1473"/>
        <end position="1485"/>
    </location>
</feature>
<feature type="region of interest" description="Disordered" evidence="4">
    <location>
        <begin position="4059"/>
        <end position="4098"/>
    </location>
</feature>
<evidence type="ECO:0000256" key="1">
    <source>
        <dbReference type="ARBA" id="ARBA00022553"/>
    </source>
</evidence>
<dbReference type="PROSITE" id="PS50021">
    <property type="entry name" value="CH"/>
    <property type="match status" value="1"/>
</dbReference>
<feature type="region of interest" description="Disordered" evidence="4">
    <location>
        <begin position="1959"/>
        <end position="1990"/>
    </location>
</feature>
<feature type="compositionally biased region" description="Low complexity" evidence="4">
    <location>
        <begin position="1738"/>
        <end position="1759"/>
    </location>
</feature>
<feature type="compositionally biased region" description="Basic residues" evidence="4">
    <location>
        <begin position="784"/>
        <end position="794"/>
    </location>
</feature>
<feature type="region of interest" description="Disordered" evidence="4">
    <location>
        <begin position="2444"/>
        <end position="2512"/>
    </location>
</feature>
<feature type="compositionally biased region" description="Acidic residues" evidence="4">
    <location>
        <begin position="1621"/>
        <end position="1631"/>
    </location>
</feature>
<evidence type="ECO:0000256" key="3">
    <source>
        <dbReference type="ARBA" id="ARBA00061655"/>
    </source>
</evidence>
<keyword evidence="7" id="KW-1185">Reference proteome</keyword>
<feature type="region of interest" description="Disordered" evidence="4">
    <location>
        <begin position="1823"/>
        <end position="1866"/>
    </location>
</feature>
<organism evidence="6 7">
    <name type="scientific">Tenebrio molitor</name>
    <name type="common">Yellow mealworm beetle</name>
    <dbReference type="NCBI Taxonomy" id="7067"/>
    <lineage>
        <taxon>Eukaryota</taxon>
        <taxon>Metazoa</taxon>
        <taxon>Ecdysozoa</taxon>
        <taxon>Arthropoda</taxon>
        <taxon>Hexapoda</taxon>
        <taxon>Insecta</taxon>
        <taxon>Pterygota</taxon>
        <taxon>Neoptera</taxon>
        <taxon>Endopterygota</taxon>
        <taxon>Coleoptera</taxon>
        <taxon>Polyphaga</taxon>
        <taxon>Cucujiformia</taxon>
        <taxon>Tenebrionidae</taxon>
        <taxon>Tenebrio</taxon>
    </lineage>
</organism>
<feature type="region of interest" description="Disordered" evidence="4">
    <location>
        <begin position="597"/>
        <end position="805"/>
    </location>
</feature>
<evidence type="ECO:0000256" key="4">
    <source>
        <dbReference type="SAM" id="MobiDB-lite"/>
    </source>
</evidence>
<feature type="compositionally biased region" description="Basic and acidic residues" evidence="4">
    <location>
        <begin position="617"/>
        <end position="668"/>
    </location>
</feature>
<feature type="compositionally biased region" description="Polar residues" evidence="4">
    <location>
        <begin position="2752"/>
        <end position="2770"/>
    </location>
</feature>
<feature type="region of interest" description="Disordered" evidence="4">
    <location>
        <begin position="3304"/>
        <end position="3334"/>
    </location>
</feature>
<feature type="compositionally biased region" description="Basic and acidic residues" evidence="4">
    <location>
        <begin position="1526"/>
        <end position="1555"/>
    </location>
</feature>
<feature type="compositionally biased region" description="Basic and acidic residues" evidence="4">
    <location>
        <begin position="1342"/>
        <end position="1364"/>
    </location>
</feature>
<feature type="compositionally biased region" description="Polar residues" evidence="4">
    <location>
        <begin position="2495"/>
        <end position="2508"/>
    </location>
</feature>
<feature type="compositionally biased region" description="Basic and acidic residues" evidence="4">
    <location>
        <begin position="1278"/>
        <end position="1300"/>
    </location>
</feature>
<comment type="caution">
    <text evidence="6">The sequence shown here is derived from an EMBL/GenBank/DDBJ whole genome shotgun (WGS) entry which is preliminary data.</text>
</comment>
<feature type="compositionally biased region" description="Basic and acidic residues" evidence="4">
    <location>
        <begin position="986"/>
        <end position="998"/>
    </location>
</feature>
<protein>
    <recommendedName>
        <fullName evidence="5">Calponin-homology (CH) domain-containing protein</fullName>
    </recommendedName>
</protein>
<feature type="compositionally biased region" description="Basic and acidic residues" evidence="4">
    <location>
        <begin position="1040"/>
        <end position="1062"/>
    </location>
</feature>
<feature type="compositionally biased region" description="Basic and acidic residues" evidence="4">
    <location>
        <begin position="2259"/>
        <end position="2272"/>
    </location>
</feature>
<feature type="region of interest" description="Disordered" evidence="4">
    <location>
        <begin position="3089"/>
        <end position="3111"/>
    </location>
</feature>
<dbReference type="InterPro" id="IPR022189">
    <property type="entry name" value="SMTN"/>
</dbReference>
<feature type="compositionally biased region" description="Low complexity" evidence="4">
    <location>
        <begin position="220"/>
        <end position="233"/>
    </location>
</feature>
<feature type="compositionally biased region" description="Basic and acidic residues" evidence="4">
    <location>
        <begin position="4079"/>
        <end position="4093"/>
    </location>
</feature>
<feature type="compositionally biased region" description="Basic and acidic residues" evidence="4">
    <location>
        <begin position="1310"/>
        <end position="1332"/>
    </location>
</feature>
<feature type="compositionally biased region" description="Basic and acidic residues" evidence="4">
    <location>
        <begin position="1965"/>
        <end position="1974"/>
    </location>
</feature>
<name>A0A8J6HGW0_TENMO</name>
<feature type="compositionally biased region" description="Basic and acidic residues" evidence="4">
    <location>
        <begin position="378"/>
        <end position="390"/>
    </location>
</feature>
<feature type="compositionally biased region" description="Basic and acidic residues" evidence="4">
    <location>
        <begin position="1104"/>
        <end position="1126"/>
    </location>
</feature>
<keyword evidence="1" id="KW-0597">Phosphoprotein</keyword>
<dbReference type="PANTHER" id="PTHR23167">
    <property type="entry name" value="CALPONIN HOMOLOGY DOMAIN-CONTAINING PROTEIN DDB_G0272472-RELATED"/>
    <property type="match status" value="1"/>
</dbReference>
<feature type="compositionally biased region" description="Basic and acidic residues" evidence="4">
    <location>
        <begin position="1562"/>
        <end position="1573"/>
    </location>
</feature>
<dbReference type="SUPFAM" id="SSF47576">
    <property type="entry name" value="Calponin-homology domain, CH-domain"/>
    <property type="match status" value="1"/>
</dbReference>
<keyword evidence="2" id="KW-0175">Coiled coil</keyword>
<gene>
    <name evidence="6" type="ORF">GEV33_008308</name>
</gene>
<feature type="compositionally biased region" description="Basic and acidic residues" evidence="4">
    <location>
        <begin position="1374"/>
        <end position="1396"/>
    </location>
</feature>
<feature type="region of interest" description="Disordered" evidence="4">
    <location>
        <begin position="2015"/>
        <end position="2061"/>
    </location>
</feature>
<comment type="similarity">
    <text evidence="3">Belongs to the smoothelin family.</text>
</comment>
<dbReference type="InterPro" id="IPR036872">
    <property type="entry name" value="CH_dom_sf"/>
</dbReference>
<feature type="region of interest" description="Disordered" evidence="4">
    <location>
        <begin position="4458"/>
        <end position="4489"/>
    </location>
</feature>
<feature type="compositionally biased region" description="Basic and acidic residues" evidence="4">
    <location>
        <begin position="1136"/>
        <end position="1158"/>
    </location>
</feature>
<feature type="region of interest" description="Disordered" evidence="4">
    <location>
        <begin position="4212"/>
        <end position="4349"/>
    </location>
</feature>
<feature type="compositionally biased region" description="Polar residues" evidence="4">
    <location>
        <begin position="2241"/>
        <end position="2258"/>
    </location>
</feature>
<feature type="compositionally biased region" description="Basic and acidic residues" evidence="4">
    <location>
        <begin position="910"/>
        <end position="920"/>
    </location>
</feature>
<feature type="region of interest" description="Disordered" evidence="4">
    <location>
        <begin position="1889"/>
        <end position="1934"/>
    </location>
</feature>
<feature type="compositionally biased region" description="Low complexity" evidence="4">
    <location>
        <begin position="314"/>
        <end position="340"/>
    </location>
</feature>
<evidence type="ECO:0000256" key="2">
    <source>
        <dbReference type="ARBA" id="ARBA00023054"/>
    </source>
</evidence>
<feature type="region of interest" description="Disordered" evidence="4">
    <location>
        <begin position="2241"/>
        <end position="2385"/>
    </location>
</feature>
<reference evidence="6" key="2">
    <citation type="submission" date="2021-08" db="EMBL/GenBank/DDBJ databases">
        <authorList>
            <person name="Eriksson T."/>
        </authorList>
    </citation>
    <scope>NUCLEOTIDE SEQUENCE</scope>
    <source>
        <strain evidence="6">Stoneville</strain>
        <tissue evidence="6">Whole head</tissue>
    </source>
</reference>